<dbReference type="EMBL" id="CM026433">
    <property type="protein sequence ID" value="KAG0555673.1"/>
    <property type="molecule type" value="Genomic_DNA"/>
</dbReference>
<reference evidence="2" key="1">
    <citation type="submission" date="2020-06" db="EMBL/GenBank/DDBJ databases">
        <title>WGS assembly of Ceratodon purpureus strain R40.</title>
        <authorList>
            <person name="Carey S.B."/>
            <person name="Jenkins J."/>
            <person name="Shu S."/>
            <person name="Lovell J.T."/>
            <person name="Sreedasyam A."/>
            <person name="Maumus F."/>
            <person name="Tiley G.P."/>
            <person name="Fernandez-Pozo N."/>
            <person name="Barry K."/>
            <person name="Chen C."/>
            <person name="Wang M."/>
            <person name="Lipzen A."/>
            <person name="Daum C."/>
            <person name="Saski C.A."/>
            <person name="Payton A.C."/>
            <person name="Mcbreen J.C."/>
            <person name="Conrad R.E."/>
            <person name="Kollar L.M."/>
            <person name="Olsson S."/>
            <person name="Huttunen S."/>
            <person name="Landis J.B."/>
            <person name="Wickett N.J."/>
            <person name="Johnson M.G."/>
            <person name="Rensing S.A."/>
            <person name="Grimwood J."/>
            <person name="Schmutz J."/>
            <person name="Mcdaniel S.F."/>
        </authorList>
    </citation>
    <scope>NUCLEOTIDE SEQUENCE</scope>
    <source>
        <strain evidence="2">R40</strain>
    </source>
</reference>
<name>A0A8T0G8Z8_CERPU</name>
<keyword evidence="3" id="KW-1185">Reference proteome</keyword>
<evidence type="ECO:0000256" key="1">
    <source>
        <dbReference type="SAM" id="MobiDB-lite"/>
    </source>
</evidence>
<evidence type="ECO:0000313" key="3">
    <source>
        <dbReference type="Proteomes" id="UP000822688"/>
    </source>
</evidence>
<feature type="region of interest" description="Disordered" evidence="1">
    <location>
        <begin position="1"/>
        <end position="28"/>
    </location>
</feature>
<organism evidence="2 3">
    <name type="scientific">Ceratodon purpureus</name>
    <name type="common">Fire moss</name>
    <name type="synonym">Dicranum purpureum</name>
    <dbReference type="NCBI Taxonomy" id="3225"/>
    <lineage>
        <taxon>Eukaryota</taxon>
        <taxon>Viridiplantae</taxon>
        <taxon>Streptophyta</taxon>
        <taxon>Embryophyta</taxon>
        <taxon>Bryophyta</taxon>
        <taxon>Bryophytina</taxon>
        <taxon>Bryopsida</taxon>
        <taxon>Dicranidae</taxon>
        <taxon>Pseudoditrichales</taxon>
        <taxon>Ditrichaceae</taxon>
        <taxon>Ceratodon</taxon>
    </lineage>
</organism>
<comment type="caution">
    <text evidence="2">The sequence shown here is derived from an EMBL/GenBank/DDBJ whole genome shotgun (WGS) entry which is preliminary data.</text>
</comment>
<dbReference type="Proteomes" id="UP000822688">
    <property type="component" value="Chromosome 12"/>
</dbReference>
<protein>
    <submittedName>
        <fullName evidence="2">Uncharacterized protein</fullName>
    </submittedName>
</protein>
<sequence length="510" mass="56739">MTRNVGRRPLTPVGLPRQTHGQKRKGKPVEAWKMDLEQDEKSDERRIRGVNLNAIEQIADGVERMMFSWNMDTFERGQERAKILDTLPPACSVGDDEEHSTSDLKEDSCKACTVCHKFPTQQVTTNVTGPTCVLHNMDLSCPRNVRVFGIHQHGENFHTSLSPLVGRGFPGGPNFDHKQDMYSLQALPQRREQISNSSAEYGRSLVDSRVVDVSGHPSVITRQDRMTGGGSVLETRRRDPPGSFQTSTCEKNVGTEGRYSEHSQAMAEYSPRISLWGLTPSPDDDTLPPTPPSLQDCYPVQHDSCPFNLPGFAPADHHLHVSPRKDEARTCHSSPLTHSCPNIIQSRSETDVALGKPTIREAHNCKSRRANSSGLPAYCVSHCSGDYFAQHASRQARAMATQLEVGGRPVTMPVLWNSSEALQNKFESLIHMTSGAPLLQGKERSCSVPPPEISSVEELQLALIECATEYEIKTLDARMKMLRAYKRQTASSESDQPANLQENRNHDEIR</sequence>
<gene>
    <name evidence="2" type="ORF">KC19_12G187600</name>
</gene>
<accession>A0A8T0G8Z8</accession>
<evidence type="ECO:0000313" key="2">
    <source>
        <dbReference type="EMBL" id="KAG0555673.1"/>
    </source>
</evidence>
<feature type="compositionally biased region" description="Polar residues" evidence="1">
    <location>
        <begin position="488"/>
        <end position="502"/>
    </location>
</feature>
<feature type="region of interest" description="Disordered" evidence="1">
    <location>
        <begin position="488"/>
        <end position="510"/>
    </location>
</feature>
<dbReference type="AlphaFoldDB" id="A0A8T0G8Z8"/>
<proteinExistence type="predicted"/>
<feature type="region of interest" description="Disordered" evidence="1">
    <location>
        <begin position="220"/>
        <end position="261"/>
    </location>
</feature>